<sequence length="107" mass="12194">MHRYHLQGPSYLSCCVWSLSLDPPPSSPPRTGSWSWRTSSAMAGSGVAVRLHEFREDCRKADDLTQNRLVWGETYVDYIQDSWVESMLSTQRIVVSPWTLSVPPRVP</sequence>
<evidence type="ECO:0000313" key="1">
    <source>
        <dbReference type="EMBL" id="KAA8577455.1"/>
    </source>
</evidence>
<reference evidence="1 2" key="1">
    <citation type="submission" date="2019-08" db="EMBL/GenBank/DDBJ databases">
        <title>A chromosome-level genome assembly, high-density linkage maps, and genome scans reveal the genomic architecture of hybrid incompatibilities underlying speciation via character displacement in darters (Percidae: Etheostominae).</title>
        <authorList>
            <person name="Moran R.L."/>
            <person name="Catchen J.M."/>
            <person name="Fuller R.C."/>
        </authorList>
    </citation>
    <scope>NUCLEOTIDE SEQUENCE [LARGE SCALE GENOMIC DNA]</scope>
    <source>
        <strain evidence="1">EspeVRDwgs_2016</strain>
        <tissue evidence="1">Muscle</tissue>
    </source>
</reference>
<accession>A0A5J5C7T7</accession>
<proteinExistence type="predicted"/>
<comment type="caution">
    <text evidence="1">The sequence shown here is derived from an EMBL/GenBank/DDBJ whole genome shotgun (WGS) entry which is preliminary data.</text>
</comment>
<dbReference type="AlphaFoldDB" id="A0A5J5C7T7"/>
<keyword evidence="2" id="KW-1185">Reference proteome</keyword>
<dbReference type="Proteomes" id="UP000327493">
    <property type="component" value="Unassembled WGS sequence"/>
</dbReference>
<protein>
    <submittedName>
        <fullName evidence="1">Uncharacterized protein</fullName>
    </submittedName>
</protein>
<gene>
    <name evidence="1" type="ORF">FQN60_005332</name>
</gene>
<evidence type="ECO:0000313" key="2">
    <source>
        <dbReference type="Proteomes" id="UP000327493"/>
    </source>
</evidence>
<organism evidence="1 2">
    <name type="scientific">Etheostoma spectabile</name>
    <name type="common">orangethroat darter</name>
    <dbReference type="NCBI Taxonomy" id="54343"/>
    <lineage>
        <taxon>Eukaryota</taxon>
        <taxon>Metazoa</taxon>
        <taxon>Chordata</taxon>
        <taxon>Craniata</taxon>
        <taxon>Vertebrata</taxon>
        <taxon>Euteleostomi</taxon>
        <taxon>Actinopterygii</taxon>
        <taxon>Neopterygii</taxon>
        <taxon>Teleostei</taxon>
        <taxon>Neoteleostei</taxon>
        <taxon>Acanthomorphata</taxon>
        <taxon>Eupercaria</taxon>
        <taxon>Perciformes</taxon>
        <taxon>Percoidei</taxon>
        <taxon>Percidae</taxon>
        <taxon>Etheostomatinae</taxon>
        <taxon>Etheostoma</taxon>
    </lineage>
</organism>
<dbReference type="EMBL" id="VOFY01002831">
    <property type="protein sequence ID" value="KAA8577455.1"/>
    <property type="molecule type" value="Genomic_DNA"/>
</dbReference>
<name>A0A5J5C7T7_9PERO</name>